<dbReference type="RefSeq" id="WP_019969239.1">
    <property type="nucleotide sequence ID" value="NZ_FUXK01000036.1"/>
</dbReference>
<evidence type="ECO:0000313" key="3">
    <source>
        <dbReference type="Proteomes" id="UP000190065"/>
    </source>
</evidence>
<feature type="chain" id="PRO_5010517418" evidence="1">
    <location>
        <begin position="19"/>
        <end position="227"/>
    </location>
</feature>
<protein>
    <submittedName>
        <fullName evidence="2">Uncharacterized protein</fullName>
    </submittedName>
</protein>
<name>A0A1T4RN83_9BACT</name>
<proteinExistence type="predicted"/>
<gene>
    <name evidence="2" type="ORF">SAMN02745202_02346</name>
</gene>
<dbReference type="EMBL" id="FUXK01000036">
    <property type="protein sequence ID" value="SKA17256.1"/>
    <property type="molecule type" value="Genomic_DNA"/>
</dbReference>
<reference evidence="2 3" key="1">
    <citation type="submission" date="2017-02" db="EMBL/GenBank/DDBJ databases">
        <authorList>
            <person name="Peterson S.W."/>
        </authorList>
    </citation>
    <scope>NUCLEOTIDE SEQUENCE [LARGE SCALE GENOMIC DNA]</scope>
    <source>
        <strain evidence="2 3">ATCC 43324</strain>
    </source>
</reference>
<dbReference type="AlphaFoldDB" id="A0A1T4RN83"/>
<evidence type="ECO:0000313" key="2">
    <source>
        <dbReference type="EMBL" id="SKA17256.1"/>
    </source>
</evidence>
<organism evidence="2 3">
    <name type="scientific">Segatella oulorum</name>
    <dbReference type="NCBI Taxonomy" id="28136"/>
    <lineage>
        <taxon>Bacteria</taxon>
        <taxon>Pseudomonadati</taxon>
        <taxon>Bacteroidota</taxon>
        <taxon>Bacteroidia</taxon>
        <taxon>Bacteroidales</taxon>
        <taxon>Prevotellaceae</taxon>
        <taxon>Segatella</taxon>
    </lineage>
</organism>
<keyword evidence="1" id="KW-0732">Signal</keyword>
<evidence type="ECO:0000256" key="1">
    <source>
        <dbReference type="SAM" id="SignalP"/>
    </source>
</evidence>
<feature type="signal peptide" evidence="1">
    <location>
        <begin position="1"/>
        <end position="18"/>
    </location>
</feature>
<accession>A0A1T4RN83</accession>
<dbReference type="STRING" id="28136.SAMN02745202_02346"/>
<dbReference type="Proteomes" id="UP000190065">
    <property type="component" value="Unassembled WGS sequence"/>
</dbReference>
<sequence length="227" mass="26619">MKKYVLIISLLCALTITAQSKLDGNYSSSSYEMMIQGNHLVIRSLKMLGLPSYILADCWIKNIKKDVIEVSSKEYPAALLFKDIKISYSRNERLNNKIQIKFILPHFEKEIKITVSTNFKDYSLNYSLFENTLEIPNNGIEDIEIFIDNPLLDFSLNADNTFYGVLFFKYPYKINIKKDMNVINVCIPGLNEEILHSYYIKDDYMLVSNKNIYWRGRRFEKSNKKKE</sequence>